<evidence type="ECO:0000313" key="7">
    <source>
        <dbReference type="Proteomes" id="UP000033848"/>
    </source>
</evidence>
<evidence type="ECO:0000259" key="4">
    <source>
        <dbReference type="Pfam" id="PF08245"/>
    </source>
</evidence>
<evidence type="ECO:0000256" key="2">
    <source>
        <dbReference type="ARBA" id="ARBA00022741"/>
    </source>
</evidence>
<evidence type="ECO:0000256" key="1">
    <source>
        <dbReference type="ARBA" id="ARBA00022598"/>
    </source>
</evidence>
<sequence length="326" mass="35629">MLILTLLITRFLRFFIKLCGLGSGGTWPGHFALKIYPGILSDPGIAPSLGTVLISGTNGKTTTTKMLHHVLQSKGFSVVTNPSGANLTNGLVSALLQGTPIFSKRRADYAVLEVDEFSLPSVLNQMRVEGVVLLNLSRDQLDRYGETDLILSRWEESLKESNVSFVVLDKSFDYFRNMLLPAGTQVLDLEVLALSDFQAAYGRGEIINSGGVNFHLFLAKNPASLTTNLNVFEKKKSDFGAVFFVLNDNIPDGRDVSWIYDTEASAIFSACKDMEIYVSGSRVYDMAVRLDYAGVFVPEENVSASVQSVTNLIKSKNSGKNVAVGF</sequence>
<protein>
    <submittedName>
        <fullName evidence="6">Uncharacterized protein</fullName>
    </submittedName>
</protein>
<dbReference type="Pfam" id="PF08353">
    <property type="entry name" value="MurT_C"/>
    <property type="match status" value="1"/>
</dbReference>
<dbReference type="InterPro" id="IPR013564">
    <property type="entry name" value="MurT_C"/>
</dbReference>
<keyword evidence="3" id="KW-0067">ATP-binding</keyword>
<name>A0A0G1AZK8_UNCKA</name>
<dbReference type="PROSITE" id="PS01011">
    <property type="entry name" value="FOLYLPOLYGLU_SYNT_1"/>
    <property type="match status" value="1"/>
</dbReference>
<dbReference type="Proteomes" id="UP000033848">
    <property type="component" value="Unassembled WGS sequence"/>
</dbReference>
<dbReference type="Gene3D" id="3.40.1190.10">
    <property type="entry name" value="Mur-like, catalytic domain"/>
    <property type="match status" value="1"/>
</dbReference>
<dbReference type="AlphaFoldDB" id="A0A0G1AZK8"/>
<dbReference type="PANTHER" id="PTHR23135:SF7">
    <property type="entry name" value="LIPID II ISOGLUTAMINYL SYNTHASE (GLUTAMINE-HYDROLYZING) SUBUNIT MURT"/>
    <property type="match status" value="1"/>
</dbReference>
<proteinExistence type="predicted"/>
<feature type="domain" description="Mur ligase central" evidence="4">
    <location>
        <begin position="54"/>
        <end position="189"/>
    </location>
</feature>
<evidence type="ECO:0000256" key="3">
    <source>
        <dbReference type="ARBA" id="ARBA00022840"/>
    </source>
</evidence>
<keyword evidence="1" id="KW-0436">Ligase</keyword>
<evidence type="ECO:0000259" key="5">
    <source>
        <dbReference type="Pfam" id="PF08353"/>
    </source>
</evidence>
<dbReference type="EMBL" id="LCED01000012">
    <property type="protein sequence ID" value="KKS66540.1"/>
    <property type="molecule type" value="Genomic_DNA"/>
</dbReference>
<dbReference type="SUPFAM" id="SSF53623">
    <property type="entry name" value="MurD-like peptide ligases, catalytic domain"/>
    <property type="match status" value="1"/>
</dbReference>
<dbReference type="GO" id="GO:0004326">
    <property type="term" value="F:tetrahydrofolylpolyglutamate synthase activity"/>
    <property type="evidence" value="ECO:0007669"/>
    <property type="project" value="InterPro"/>
</dbReference>
<accession>A0A0G1AZK8</accession>
<dbReference type="Pfam" id="PF08245">
    <property type="entry name" value="Mur_ligase_M"/>
    <property type="match status" value="1"/>
</dbReference>
<dbReference type="InterPro" id="IPR036565">
    <property type="entry name" value="Mur-like_cat_sf"/>
</dbReference>
<dbReference type="PANTHER" id="PTHR23135">
    <property type="entry name" value="MUR LIGASE FAMILY MEMBER"/>
    <property type="match status" value="1"/>
</dbReference>
<evidence type="ECO:0000313" key="6">
    <source>
        <dbReference type="EMBL" id="KKS66540.1"/>
    </source>
</evidence>
<gene>
    <name evidence="6" type="ORF">UV35_C0012G0016</name>
</gene>
<organism evidence="6 7">
    <name type="scientific">candidate division WWE3 bacterium GW2011_GWB1_42_6</name>
    <dbReference type="NCBI Taxonomy" id="1619115"/>
    <lineage>
        <taxon>Bacteria</taxon>
        <taxon>Katanobacteria</taxon>
    </lineage>
</organism>
<dbReference type="InterPro" id="IPR018109">
    <property type="entry name" value="Folylpolyglutamate_synth_CS"/>
</dbReference>
<dbReference type="InterPro" id="IPR013221">
    <property type="entry name" value="Mur_ligase_cen"/>
</dbReference>
<dbReference type="PATRIC" id="fig|1619115.3.peg.417"/>
<reference evidence="6 7" key="1">
    <citation type="journal article" date="2015" name="Nature">
        <title>rRNA introns, odd ribosomes, and small enigmatic genomes across a large radiation of phyla.</title>
        <authorList>
            <person name="Brown C.T."/>
            <person name="Hug L.A."/>
            <person name="Thomas B.C."/>
            <person name="Sharon I."/>
            <person name="Castelle C.J."/>
            <person name="Singh A."/>
            <person name="Wilkins M.J."/>
            <person name="Williams K.H."/>
            <person name="Banfield J.F."/>
        </authorList>
    </citation>
    <scope>NUCLEOTIDE SEQUENCE [LARGE SCALE GENOMIC DNA]</scope>
</reference>
<feature type="domain" description="Lipid II isoglutaminyl synthase (glutamine-hydrolyzing) subunit MurT C-terminal" evidence="5">
    <location>
        <begin position="218"/>
        <end position="318"/>
    </location>
</feature>
<comment type="caution">
    <text evidence="6">The sequence shown here is derived from an EMBL/GenBank/DDBJ whole genome shotgun (WGS) entry which is preliminary data.</text>
</comment>
<dbReference type="GO" id="GO:0005524">
    <property type="term" value="F:ATP binding"/>
    <property type="evidence" value="ECO:0007669"/>
    <property type="project" value="UniProtKB-KW"/>
</dbReference>
<keyword evidence="2" id="KW-0547">Nucleotide-binding</keyword>